<dbReference type="Pfam" id="PF06140">
    <property type="entry name" value="Ifi-6-16"/>
    <property type="match status" value="1"/>
</dbReference>
<keyword evidence="8" id="KW-1185">Reference proteome</keyword>
<organism evidence="7 8">
    <name type="scientific">Orbilia javanica</name>
    <dbReference type="NCBI Taxonomy" id="47235"/>
    <lineage>
        <taxon>Eukaryota</taxon>
        <taxon>Fungi</taxon>
        <taxon>Dikarya</taxon>
        <taxon>Ascomycota</taxon>
        <taxon>Pezizomycotina</taxon>
        <taxon>Orbiliomycetes</taxon>
        <taxon>Orbiliales</taxon>
        <taxon>Orbiliaceae</taxon>
        <taxon>Orbilia</taxon>
    </lineage>
</organism>
<evidence type="ECO:0000256" key="1">
    <source>
        <dbReference type="ARBA" id="ARBA00004141"/>
    </source>
</evidence>
<keyword evidence="5 6" id="KW-0472">Membrane</keyword>
<keyword evidence="3 6" id="KW-0812">Transmembrane</keyword>
<gene>
    <name evidence="7" type="ORF">TWF718_008807</name>
</gene>
<dbReference type="AlphaFoldDB" id="A0AAN8MQW9"/>
<keyword evidence="4 6" id="KW-1133">Transmembrane helix</keyword>
<accession>A0AAN8MQW9</accession>
<evidence type="ECO:0000256" key="6">
    <source>
        <dbReference type="SAM" id="Phobius"/>
    </source>
</evidence>
<evidence type="ECO:0000313" key="8">
    <source>
        <dbReference type="Proteomes" id="UP001313282"/>
    </source>
</evidence>
<dbReference type="PANTHER" id="PTHR16932:SF18">
    <property type="entry name" value="INTERFERON, ALPHA-INDUCIBLE PROTEIN 27-LIKE 2"/>
    <property type="match status" value="1"/>
</dbReference>
<feature type="transmembrane region" description="Helical" evidence="6">
    <location>
        <begin position="67"/>
        <end position="90"/>
    </location>
</feature>
<evidence type="ECO:0000256" key="4">
    <source>
        <dbReference type="ARBA" id="ARBA00022989"/>
    </source>
</evidence>
<proteinExistence type="inferred from homology"/>
<dbReference type="InterPro" id="IPR009311">
    <property type="entry name" value="IFI6/IFI27-like"/>
</dbReference>
<dbReference type="PANTHER" id="PTHR16932">
    <property type="entry name" value="INTERFERON ALPHA-INDUCIBLE PROTEIN 27"/>
    <property type="match status" value="1"/>
</dbReference>
<dbReference type="InterPro" id="IPR038213">
    <property type="entry name" value="IFI6/IFI27-like_sf"/>
</dbReference>
<dbReference type="GO" id="GO:0016020">
    <property type="term" value="C:membrane"/>
    <property type="evidence" value="ECO:0007669"/>
    <property type="project" value="UniProtKB-SubCell"/>
</dbReference>
<reference evidence="7 8" key="1">
    <citation type="submission" date="2019-10" db="EMBL/GenBank/DDBJ databases">
        <authorList>
            <person name="Palmer J.M."/>
        </authorList>
    </citation>
    <scope>NUCLEOTIDE SEQUENCE [LARGE SCALE GENOMIC DNA]</scope>
    <source>
        <strain evidence="7 8">TWF718</strain>
    </source>
</reference>
<evidence type="ECO:0000256" key="5">
    <source>
        <dbReference type="ARBA" id="ARBA00023136"/>
    </source>
</evidence>
<comment type="similarity">
    <text evidence="2">Belongs to the IFI6/IFI27 family.</text>
</comment>
<evidence type="ECO:0000256" key="3">
    <source>
        <dbReference type="ARBA" id="ARBA00022692"/>
    </source>
</evidence>
<comment type="subcellular location">
    <subcellularLocation>
        <location evidence="1">Membrane</location>
        <topology evidence="1">Multi-pass membrane protein</topology>
    </subcellularLocation>
</comment>
<comment type="caution">
    <text evidence="7">The sequence shown here is derived from an EMBL/GenBank/DDBJ whole genome shotgun (WGS) entry which is preliminary data.</text>
</comment>
<dbReference type="EMBL" id="JAVHNR010000006">
    <property type="protein sequence ID" value="KAK6339388.1"/>
    <property type="molecule type" value="Genomic_DNA"/>
</dbReference>
<dbReference type="Gene3D" id="6.10.110.10">
    <property type="match status" value="1"/>
</dbReference>
<dbReference type="Proteomes" id="UP001313282">
    <property type="component" value="Unassembled WGS sequence"/>
</dbReference>
<evidence type="ECO:0000256" key="2">
    <source>
        <dbReference type="ARBA" id="ARBA00007262"/>
    </source>
</evidence>
<protein>
    <submittedName>
        <fullName evidence="7">Uncharacterized protein</fullName>
    </submittedName>
</protein>
<sequence length="203" mass="21954">MASLVGQFPLSIPKVECLSKLRCIIDEKLSSVAFKLDEGSIDWKSKLKELLDGIYKLCSENWDLLRFILYTAGFALSIPIILQIAGFGLAGPVARSFAAAWQASIGNVEAGSFFAFLQSVGMAPATVTTTGALIEIGAFVWVELRKAGETPTSGDDAVPGGGTPLERAARSDIGRRVLDPLNSAYDAYQVVRHGFNSKRRWKL</sequence>
<evidence type="ECO:0000313" key="7">
    <source>
        <dbReference type="EMBL" id="KAK6339388.1"/>
    </source>
</evidence>
<name>A0AAN8MQW9_9PEZI</name>